<gene>
    <name evidence="1" type="ORF">S06H3_44908</name>
</gene>
<accession>X1PX14</accession>
<evidence type="ECO:0000313" key="1">
    <source>
        <dbReference type="EMBL" id="GAI43410.1"/>
    </source>
</evidence>
<proteinExistence type="predicted"/>
<protein>
    <submittedName>
        <fullName evidence="1">Uncharacterized protein</fullName>
    </submittedName>
</protein>
<reference evidence="1" key="1">
    <citation type="journal article" date="2014" name="Front. Microbiol.">
        <title>High frequency of phylogenetically diverse reductive dehalogenase-homologous genes in deep subseafloor sedimentary metagenomes.</title>
        <authorList>
            <person name="Kawai M."/>
            <person name="Futagami T."/>
            <person name="Toyoda A."/>
            <person name="Takaki Y."/>
            <person name="Nishi S."/>
            <person name="Hori S."/>
            <person name="Arai W."/>
            <person name="Tsubouchi T."/>
            <person name="Morono Y."/>
            <person name="Uchiyama I."/>
            <person name="Ito T."/>
            <person name="Fujiyama A."/>
            <person name="Inagaki F."/>
            <person name="Takami H."/>
        </authorList>
    </citation>
    <scope>NUCLEOTIDE SEQUENCE</scope>
    <source>
        <strain evidence="1">Expedition CK06-06</strain>
    </source>
</reference>
<dbReference type="EMBL" id="BARV01027982">
    <property type="protein sequence ID" value="GAI43410.1"/>
    <property type="molecule type" value="Genomic_DNA"/>
</dbReference>
<name>X1PX14_9ZZZZ</name>
<organism evidence="1">
    <name type="scientific">marine sediment metagenome</name>
    <dbReference type="NCBI Taxonomy" id="412755"/>
    <lineage>
        <taxon>unclassified sequences</taxon>
        <taxon>metagenomes</taxon>
        <taxon>ecological metagenomes</taxon>
    </lineage>
</organism>
<dbReference type="AlphaFoldDB" id="X1PX14"/>
<sequence>MTTVRIAIEEGTGRSRKPSTRIETLARIYINGTTGYPGILYSLFFKRRNLKTPITARIGKIPREKPI</sequence>
<comment type="caution">
    <text evidence="1">The sequence shown here is derived from an EMBL/GenBank/DDBJ whole genome shotgun (WGS) entry which is preliminary data.</text>
</comment>